<evidence type="ECO:0000256" key="3">
    <source>
        <dbReference type="ARBA" id="ARBA00022679"/>
    </source>
</evidence>
<protein>
    <recommendedName>
        <fullName evidence="2">Capsular polysaccharide phosphotransferase SacB</fullName>
    </recommendedName>
    <alternativeName>
        <fullName evidence="5">Stealth protein SacB</fullName>
    </alternativeName>
</protein>
<evidence type="ECO:0000259" key="8">
    <source>
        <dbReference type="Pfam" id="PF11380"/>
    </source>
</evidence>
<dbReference type="InterPro" id="IPR021520">
    <property type="entry name" value="Stealth_CR2"/>
</dbReference>
<keyword evidence="3" id="KW-0808">Transferase</keyword>
<comment type="caution">
    <text evidence="12">The sequence shown here is derived from an EMBL/GenBank/DDBJ whole genome shotgun (WGS) entry which is preliminary data.</text>
</comment>
<evidence type="ECO:0000313" key="12">
    <source>
        <dbReference type="EMBL" id="MCL7714939.1"/>
    </source>
</evidence>
<evidence type="ECO:0000256" key="4">
    <source>
        <dbReference type="ARBA" id="ARBA00023169"/>
    </source>
</evidence>
<dbReference type="Pfam" id="PF17102">
    <property type="entry name" value="Stealth_CR3"/>
    <property type="match status" value="1"/>
</dbReference>
<evidence type="ECO:0000256" key="1">
    <source>
        <dbReference type="ARBA" id="ARBA00007583"/>
    </source>
</evidence>
<dbReference type="Gene3D" id="3.40.50.12580">
    <property type="match status" value="1"/>
</dbReference>
<accession>A0ABT0SHZ7</accession>
<evidence type="ECO:0000256" key="6">
    <source>
        <dbReference type="SAM" id="Coils"/>
    </source>
</evidence>
<dbReference type="InterPro" id="IPR031358">
    <property type="entry name" value="Stealth_CR1"/>
</dbReference>
<feature type="coiled-coil region" evidence="6">
    <location>
        <begin position="352"/>
        <end position="379"/>
    </location>
</feature>
<comment type="similarity">
    <text evidence="1">Belongs to the stealth family.</text>
</comment>
<keyword evidence="4" id="KW-0270">Exopolysaccharide synthesis</keyword>
<sequence>MSEAEDIGRPDASGKGSFRVGFIVTAPFHLFHYGAIRRHLDCDVVVYVDVRDDDFGVTRALVEKHVGNCETRWVLNSQLGKIDGECDVLVCQTPLTLMKFFEKSLVVAEQYSLAKEQYQYGLWRAQASLNLMYGHYSAGVVSPFSTAVATGNPLFDAHVPKDGLPQLESQVGGKLRVLYMPTYGDLSDRASVLKALLAQGVELTIKAHHADFEIKALADEHGVPVYFSDSDPIELICASSLVVSDYSGAIYDALAMRKPVALVDSLNLQSADAARLSSDDVSHASVSRLAATWPLEGALQDAYDESYRKLSDESAYKEFIGHFYVNFGCASAACANEIMRLHEAGEVQSFAVQQIRETVRRYVAENRSLRRKLKSSKSRRRGGRQPGLLAMLLPDAMQGLWDEPMRVLFLKSVRFGLLSLPGGERVLQRLRGLRGRPAEHSDLVAGQDASSGENGTGASPGDECSELSEVPRIRRRQVAELLRQSLDERGVEYRAEVDDYRAYVAVREQDLDVLHDALGIMQRNVGVEITFWLGSGTRYDTVRRSGDLRLADLAACESFVLGVPLKVGSYAIGRAGGVEVLLLTGQGARLTARRRRAEKADWTLEFSGRERTAMARGEPADVKPGKDGQHVDVVYTWVDSSDEEWAAQRRKWAGLSNIVMASAGNEERYMDREELRYSLRSLWLYAPFIRNIYIVTSGHRPAWLADDNDRLRVVSHDVIFPDEAALPTFNSHSIEACLHRIPGLAENFLYFNDDFFLGREVRFEDFYTKAGLMKSRFSPSSFVAEDEPAPDAIPTDWASYNAVKLMRDEFGLKFDRKLKHIPYSMKKSMLEEMEERYPDAFRSTRASRFRDHRDYAIPSMLSHYYGVATGRGVEWDGLPKEYAYADTGRRDFRSRLAGISKSSPMFFCLNATMHEDIDFKAQAEFLKEFLDARFPVPSPYER</sequence>
<dbReference type="InterPro" id="IPR007554">
    <property type="entry name" value="Glycerophosphate_synth"/>
</dbReference>
<proteinExistence type="inferred from homology"/>
<evidence type="ECO:0000256" key="5">
    <source>
        <dbReference type="ARBA" id="ARBA00032902"/>
    </source>
</evidence>
<reference evidence="12 13" key="1">
    <citation type="submission" date="2021-08" db="EMBL/GenBank/DDBJ databases">
        <title>Novel members of of the genus Stenotrophomonas from differernt environment.</title>
        <authorList>
            <person name="Deng Y."/>
        </authorList>
    </citation>
    <scope>NUCLEOTIDE SEQUENCE [LARGE SCALE GENOMIC DNA]</scope>
    <source>
        <strain evidence="12 13">CPCC 101365</strain>
    </source>
</reference>
<organism evidence="12 13">
    <name type="scientific">Stenotrophomonas mori</name>
    <dbReference type="NCBI Taxonomy" id="2871096"/>
    <lineage>
        <taxon>Bacteria</taxon>
        <taxon>Pseudomonadati</taxon>
        <taxon>Pseudomonadota</taxon>
        <taxon>Gammaproteobacteria</taxon>
        <taxon>Lysobacterales</taxon>
        <taxon>Lysobacteraceae</taxon>
        <taxon>Stenotrophomonas</taxon>
    </lineage>
</organism>
<feature type="region of interest" description="Disordered" evidence="7">
    <location>
        <begin position="438"/>
        <end position="469"/>
    </location>
</feature>
<evidence type="ECO:0000259" key="11">
    <source>
        <dbReference type="Pfam" id="PF17103"/>
    </source>
</evidence>
<dbReference type="Pfam" id="PF17103">
    <property type="entry name" value="Stealth_CR4"/>
    <property type="match status" value="1"/>
</dbReference>
<dbReference type="PANTHER" id="PTHR24045:SF0">
    <property type="entry name" value="N-ACETYLGLUCOSAMINE-1-PHOSPHOTRANSFERASE SUBUNITS ALPHA_BETA"/>
    <property type="match status" value="1"/>
</dbReference>
<evidence type="ECO:0000259" key="9">
    <source>
        <dbReference type="Pfam" id="PF17101"/>
    </source>
</evidence>
<keyword evidence="13" id="KW-1185">Reference proteome</keyword>
<dbReference type="InterPro" id="IPR043148">
    <property type="entry name" value="TagF_C"/>
</dbReference>
<dbReference type="SUPFAM" id="SSF53756">
    <property type="entry name" value="UDP-Glycosyltransferase/glycogen phosphorylase"/>
    <property type="match status" value="1"/>
</dbReference>
<feature type="domain" description="Stealth protein CR1 conserved region 1" evidence="9">
    <location>
        <begin position="630"/>
        <end position="652"/>
    </location>
</feature>
<evidence type="ECO:0000256" key="7">
    <source>
        <dbReference type="SAM" id="MobiDB-lite"/>
    </source>
</evidence>
<dbReference type="Pfam" id="PF04464">
    <property type="entry name" value="Glyphos_transf"/>
    <property type="match status" value="1"/>
</dbReference>
<dbReference type="InterPro" id="IPR047141">
    <property type="entry name" value="Stealth"/>
</dbReference>
<keyword evidence="6" id="KW-0175">Coiled coil</keyword>
<name>A0ABT0SHZ7_9GAMM</name>
<dbReference type="InterPro" id="IPR031357">
    <property type="entry name" value="Stealth_CR3"/>
</dbReference>
<dbReference type="Pfam" id="PF11380">
    <property type="entry name" value="Stealth_CR2"/>
    <property type="match status" value="1"/>
</dbReference>
<feature type="domain" description="Stealth protein CR3 conserved region 3" evidence="10">
    <location>
        <begin position="819"/>
        <end position="865"/>
    </location>
</feature>
<dbReference type="RefSeq" id="WP_250064225.1">
    <property type="nucleotide sequence ID" value="NZ_JAIKTS010000003.1"/>
</dbReference>
<feature type="domain" description="Stealth protein CR4 conserved region 4" evidence="11">
    <location>
        <begin position="898"/>
        <end position="942"/>
    </location>
</feature>
<evidence type="ECO:0000313" key="13">
    <source>
        <dbReference type="Proteomes" id="UP001431235"/>
    </source>
</evidence>
<dbReference type="Pfam" id="PF17101">
    <property type="entry name" value="Stealth_CR1"/>
    <property type="match status" value="1"/>
</dbReference>
<evidence type="ECO:0000256" key="2">
    <source>
        <dbReference type="ARBA" id="ARBA00022423"/>
    </source>
</evidence>
<dbReference type="Proteomes" id="UP001431235">
    <property type="component" value="Unassembled WGS sequence"/>
</dbReference>
<evidence type="ECO:0000259" key="10">
    <source>
        <dbReference type="Pfam" id="PF17102"/>
    </source>
</evidence>
<gene>
    <name evidence="12" type="ORF">K5L01_09810</name>
</gene>
<dbReference type="EMBL" id="JAIKTS010000003">
    <property type="protein sequence ID" value="MCL7714939.1"/>
    <property type="molecule type" value="Genomic_DNA"/>
</dbReference>
<dbReference type="PANTHER" id="PTHR24045">
    <property type="match status" value="1"/>
</dbReference>
<dbReference type="InterPro" id="IPR031356">
    <property type="entry name" value="Stealth_CR4"/>
</dbReference>
<feature type="domain" description="Stealth protein CR2 conserved region 2" evidence="8">
    <location>
        <begin position="668"/>
        <end position="773"/>
    </location>
</feature>
<feature type="compositionally biased region" description="Polar residues" evidence="7">
    <location>
        <begin position="448"/>
        <end position="457"/>
    </location>
</feature>